<keyword evidence="5" id="KW-1185">Reference proteome</keyword>
<evidence type="ECO:0000256" key="1">
    <source>
        <dbReference type="PROSITE-ProRule" id="PRU00023"/>
    </source>
</evidence>
<dbReference type="Proteomes" id="UP000649617">
    <property type="component" value="Unassembled WGS sequence"/>
</dbReference>
<feature type="compositionally biased region" description="Low complexity" evidence="3">
    <location>
        <begin position="14"/>
        <end position="30"/>
    </location>
</feature>
<dbReference type="OrthoDB" id="444227at2759"/>
<evidence type="ECO:0000256" key="2">
    <source>
        <dbReference type="SAM" id="Coils"/>
    </source>
</evidence>
<dbReference type="AlphaFoldDB" id="A0A812WKV0"/>
<sequence>MQRAFDEKGRSPSRDSVSVASSSSDSTTDSPKSEPEKSESKSTRRYRRQLMRQEKLQEFLAQHQFSQDVCEPRTPGCCLFVDRETVYPIHIAAAQGDQELIRMLISGNADLNRRTSKGRSALDFAEEADSNGSHSGVLEFLRNDVKVLGLRPRQRQDASEDGVVDACLQQGEIQVETSQHRIDEQAEGRKRAKESCAKSPEPGKGVQMYKSKVQHAQCPGSVKMQVKTVWLQQGEIQVETSQHRIDDQAEGRKRAKESCGPVYDSFTKQRPAIDKIVRISLNHVQRSSKDGIVRALAVWPPEAKLEVGLPLDVGAQLYPDLVSEEGAGVEQLRLEAGKSAGLMTTVLAEWRKVRRRQKAHSSLELLLRQWESGFAKGLQTTVVAEWLRLARETKRELKHERAHAVVELTLSQWEKGQTKGLMATVVKDWHKYTEVTASNGRKIRGAGTLEEKLLLATLRLCLHGWRQHLDVVHARANTKALHESMDIQRLNLVFVLWRLCFMEEKREQAFGQVAEISAIAFELQQAQNCLVEEKILLEGRLEKAYETLQKELQTKEELTIELREAYSKQANRSALLPDLPANLTLSPGALTHSSAFSQRVGAEIAASVASASMHLRSREGTPRADADDPKQRRTKVSPLLPGVSKGLNGTSADAGSSSELDWNAAVPRIEEMMKNMADGETPKAASAIASRGDTAERFEALGRAIEQEDGLPGLVSRSSPRSKSPTAMAAERRRRKAAERAGRLDDEDEWV</sequence>
<feature type="compositionally biased region" description="Basic and acidic residues" evidence="3">
    <location>
        <begin position="31"/>
        <end position="42"/>
    </location>
</feature>
<dbReference type="PROSITE" id="PS50088">
    <property type="entry name" value="ANK_REPEAT"/>
    <property type="match status" value="1"/>
</dbReference>
<feature type="compositionally biased region" description="Polar residues" evidence="3">
    <location>
        <begin position="716"/>
        <end position="725"/>
    </location>
</feature>
<reference evidence="4" key="1">
    <citation type="submission" date="2021-02" db="EMBL/GenBank/DDBJ databases">
        <authorList>
            <person name="Dougan E. K."/>
            <person name="Rhodes N."/>
            <person name="Thang M."/>
            <person name="Chan C."/>
        </authorList>
    </citation>
    <scope>NUCLEOTIDE SEQUENCE</scope>
</reference>
<evidence type="ECO:0000313" key="5">
    <source>
        <dbReference type="Proteomes" id="UP000649617"/>
    </source>
</evidence>
<gene>
    <name evidence="4" type="ORF">SPIL2461_LOCUS19093</name>
</gene>
<evidence type="ECO:0000256" key="3">
    <source>
        <dbReference type="SAM" id="MobiDB-lite"/>
    </source>
</evidence>
<feature type="compositionally biased region" description="Basic and acidic residues" evidence="3">
    <location>
        <begin position="1"/>
        <end position="13"/>
    </location>
</feature>
<feature type="region of interest" description="Disordered" evidence="3">
    <location>
        <begin position="1"/>
        <end position="47"/>
    </location>
</feature>
<feature type="compositionally biased region" description="Basic and acidic residues" evidence="3">
    <location>
        <begin position="616"/>
        <end position="631"/>
    </location>
</feature>
<feature type="coiled-coil region" evidence="2">
    <location>
        <begin position="538"/>
        <end position="568"/>
    </location>
</feature>
<dbReference type="InterPro" id="IPR036770">
    <property type="entry name" value="Ankyrin_rpt-contain_sf"/>
</dbReference>
<proteinExistence type="predicted"/>
<protein>
    <submittedName>
        <fullName evidence="4">Uncharacterized protein</fullName>
    </submittedName>
</protein>
<comment type="caution">
    <text evidence="4">The sequence shown here is derived from an EMBL/GenBank/DDBJ whole genome shotgun (WGS) entry which is preliminary data.</text>
</comment>
<name>A0A812WKV0_SYMPI</name>
<keyword evidence="1" id="KW-0040">ANK repeat</keyword>
<evidence type="ECO:0000313" key="4">
    <source>
        <dbReference type="EMBL" id="CAE7683935.1"/>
    </source>
</evidence>
<organism evidence="4 5">
    <name type="scientific">Symbiodinium pilosum</name>
    <name type="common">Dinoflagellate</name>
    <dbReference type="NCBI Taxonomy" id="2952"/>
    <lineage>
        <taxon>Eukaryota</taxon>
        <taxon>Sar</taxon>
        <taxon>Alveolata</taxon>
        <taxon>Dinophyceae</taxon>
        <taxon>Suessiales</taxon>
        <taxon>Symbiodiniaceae</taxon>
        <taxon>Symbiodinium</taxon>
    </lineage>
</organism>
<feature type="region of interest" description="Disordered" evidence="3">
    <location>
        <begin position="612"/>
        <end position="659"/>
    </location>
</feature>
<feature type="compositionally biased region" description="Basic and acidic residues" evidence="3">
    <location>
        <begin position="178"/>
        <end position="196"/>
    </location>
</feature>
<feature type="region of interest" description="Disordered" evidence="3">
    <location>
        <begin position="177"/>
        <end position="206"/>
    </location>
</feature>
<dbReference type="PROSITE" id="PS50297">
    <property type="entry name" value="ANK_REP_REGION"/>
    <property type="match status" value="1"/>
</dbReference>
<feature type="region of interest" description="Disordered" evidence="3">
    <location>
        <begin position="705"/>
        <end position="751"/>
    </location>
</feature>
<feature type="compositionally biased region" description="Polar residues" evidence="3">
    <location>
        <begin position="647"/>
        <end position="659"/>
    </location>
</feature>
<dbReference type="SUPFAM" id="SSF48403">
    <property type="entry name" value="Ankyrin repeat"/>
    <property type="match status" value="1"/>
</dbReference>
<feature type="repeat" description="ANK" evidence="1">
    <location>
        <begin position="84"/>
        <end position="116"/>
    </location>
</feature>
<dbReference type="Gene3D" id="1.25.40.20">
    <property type="entry name" value="Ankyrin repeat-containing domain"/>
    <property type="match status" value="1"/>
</dbReference>
<dbReference type="Pfam" id="PF00023">
    <property type="entry name" value="Ank"/>
    <property type="match status" value="1"/>
</dbReference>
<dbReference type="EMBL" id="CAJNIZ010044282">
    <property type="protein sequence ID" value="CAE7683935.1"/>
    <property type="molecule type" value="Genomic_DNA"/>
</dbReference>
<dbReference type="InterPro" id="IPR002110">
    <property type="entry name" value="Ankyrin_rpt"/>
</dbReference>
<accession>A0A812WKV0</accession>
<keyword evidence="2" id="KW-0175">Coiled coil</keyword>